<dbReference type="EMBL" id="AHEF01000102">
    <property type="protein sequence ID" value="EOP79312.1"/>
    <property type="molecule type" value="Genomic_DNA"/>
</dbReference>
<comment type="similarity">
    <text evidence="2">Belongs to the GerABKC lipoprotein family.</text>
</comment>
<dbReference type="Pfam" id="PF05504">
    <property type="entry name" value="Spore_GerAC"/>
    <property type="match status" value="1"/>
</dbReference>
<dbReference type="InterPro" id="IPR038501">
    <property type="entry name" value="Spore_GerAC_C_sf"/>
</dbReference>
<keyword evidence="7" id="KW-0449">Lipoprotein</keyword>
<evidence type="ECO:0000313" key="11">
    <source>
        <dbReference type="Proteomes" id="UP000014009"/>
    </source>
</evidence>
<feature type="domain" description="Spore germination GerAC-like C-terminal" evidence="8">
    <location>
        <begin position="197"/>
        <end position="371"/>
    </location>
</feature>
<evidence type="ECO:0000256" key="6">
    <source>
        <dbReference type="ARBA" id="ARBA00023139"/>
    </source>
</evidence>
<accession>A0A9W5VID6</accession>
<dbReference type="InterPro" id="IPR046953">
    <property type="entry name" value="Spore_GerAC-like_C"/>
</dbReference>
<protein>
    <submittedName>
        <fullName evidence="10">Ger(X)C family germination protein</fullName>
    </submittedName>
</protein>
<gene>
    <name evidence="10" type="ORF">IGM_06291</name>
</gene>
<sequence length="375" mass="42944">MIRKWIGIVICFIYLIGCSQRIPLEQASLILIIALDRMPNGEMKVGTSIPLFHHEKQKSTVEHWIQASTIYDGFSKMDTKLTGYVTSAKTEVILIGKKFAQEENWIQALDSSYRDPYATINAKVVLVDGSAEDIFKIHRPDKPSLPSYISGVIESSIQNNQSVSSTIQQLMREKNEQGMTQTVPIIKKINNEIDTVGIAFLDPKGKYLTKIPKNDVKFFNLISKSKNTGRMILHLVLSPKKSNQKPNASVLLQNAKRKINVDFQKGKFLFNIDVNMTVALIEKTNGNITENRLYSSKHINRLEHEIQREFNKKLQNMLQDMQKNKIDPIGLSLYARAFQYKEWKKIKEDWLHTLSKATIRVNTHVKIKDTGTIRN</sequence>
<name>A0A9W5VID6_BACCE</name>
<evidence type="ECO:0000256" key="1">
    <source>
        <dbReference type="ARBA" id="ARBA00004635"/>
    </source>
</evidence>
<dbReference type="Pfam" id="PF25198">
    <property type="entry name" value="Spore_GerAC_N"/>
    <property type="match status" value="1"/>
</dbReference>
<organism evidence="10 11">
    <name type="scientific">Bacillus cereus HuB4-4</name>
    <dbReference type="NCBI Taxonomy" id="1053211"/>
    <lineage>
        <taxon>Bacteria</taxon>
        <taxon>Bacillati</taxon>
        <taxon>Bacillota</taxon>
        <taxon>Bacilli</taxon>
        <taxon>Bacillales</taxon>
        <taxon>Bacillaceae</taxon>
        <taxon>Bacillus</taxon>
        <taxon>Bacillus cereus group</taxon>
    </lineage>
</organism>
<dbReference type="GO" id="GO:0016020">
    <property type="term" value="C:membrane"/>
    <property type="evidence" value="ECO:0007669"/>
    <property type="project" value="UniProtKB-SubCell"/>
</dbReference>
<evidence type="ECO:0000256" key="5">
    <source>
        <dbReference type="ARBA" id="ARBA00023136"/>
    </source>
</evidence>
<dbReference type="GO" id="GO:0009847">
    <property type="term" value="P:spore germination"/>
    <property type="evidence" value="ECO:0007669"/>
    <property type="project" value="InterPro"/>
</dbReference>
<evidence type="ECO:0000256" key="3">
    <source>
        <dbReference type="ARBA" id="ARBA00022544"/>
    </source>
</evidence>
<comment type="caution">
    <text evidence="10">The sequence shown here is derived from an EMBL/GenBank/DDBJ whole genome shotgun (WGS) entry which is preliminary data.</text>
</comment>
<dbReference type="PANTHER" id="PTHR35789:SF1">
    <property type="entry name" value="SPORE GERMINATION PROTEIN B3"/>
    <property type="match status" value="1"/>
</dbReference>
<evidence type="ECO:0000313" key="10">
    <source>
        <dbReference type="EMBL" id="EOP79312.1"/>
    </source>
</evidence>
<dbReference type="InterPro" id="IPR057336">
    <property type="entry name" value="GerAC_N"/>
</dbReference>
<feature type="domain" description="Spore germination protein N-terminal" evidence="9">
    <location>
        <begin position="22"/>
        <end position="187"/>
    </location>
</feature>
<evidence type="ECO:0000259" key="8">
    <source>
        <dbReference type="Pfam" id="PF05504"/>
    </source>
</evidence>
<reference evidence="10 11" key="1">
    <citation type="submission" date="2012-12" db="EMBL/GenBank/DDBJ databases">
        <title>The Genome Sequence of Bacillus cereus HuB4-4.</title>
        <authorList>
            <consortium name="The Broad Institute Genome Sequencing Platform"/>
            <consortium name="The Broad Institute Genome Sequencing Center for Infectious Disease"/>
            <person name="Feldgarden M."/>
            <person name="Van der Auwera G.A."/>
            <person name="Mahillon J."/>
            <person name="Duprez V."/>
            <person name="Timmery S."/>
            <person name="Mattelet C."/>
            <person name="Dierick K."/>
            <person name="Sun M."/>
            <person name="Yu Z."/>
            <person name="Zhu L."/>
            <person name="Hu X."/>
            <person name="Shank E.B."/>
            <person name="Swiecicka I."/>
            <person name="Hansen B.M."/>
            <person name="Andrup L."/>
            <person name="Walker B."/>
            <person name="Young S.K."/>
            <person name="Zeng Q."/>
            <person name="Gargeya S."/>
            <person name="Fitzgerald M."/>
            <person name="Haas B."/>
            <person name="Abouelleil A."/>
            <person name="Alvarado L."/>
            <person name="Arachchi H.M."/>
            <person name="Berlin A.M."/>
            <person name="Chapman S.B."/>
            <person name="Dewar J."/>
            <person name="Goldberg J."/>
            <person name="Griggs A."/>
            <person name="Gujja S."/>
            <person name="Hansen M."/>
            <person name="Howarth C."/>
            <person name="Imamovic A."/>
            <person name="Larimer J."/>
            <person name="McCowan C."/>
            <person name="Murphy C."/>
            <person name="Neiman D."/>
            <person name="Pearson M."/>
            <person name="Priest M."/>
            <person name="Roberts A."/>
            <person name="Saif S."/>
            <person name="Shea T."/>
            <person name="Sisk P."/>
            <person name="Sykes S."/>
            <person name="Wortman J."/>
            <person name="Nusbaum C."/>
            <person name="Birren B."/>
        </authorList>
    </citation>
    <scope>NUCLEOTIDE SEQUENCE [LARGE SCALE GENOMIC DNA]</scope>
    <source>
        <strain evidence="10 11">HuB4-4</strain>
    </source>
</reference>
<dbReference type="AlphaFoldDB" id="A0A9W5VID6"/>
<dbReference type="InterPro" id="IPR008844">
    <property type="entry name" value="Spore_GerAC-like"/>
</dbReference>
<evidence type="ECO:0000256" key="4">
    <source>
        <dbReference type="ARBA" id="ARBA00022729"/>
    </source>
</evidence>
<proteinExistence type="inferred from homology"/>
<keyword evidence="3" id="KW-0309">Germination</keyword>
<dbReference type="NCBIfam" id="TIGR02887">
    <property type="entry name" value="spore_ger_x_C"/>
    <property type="match status" value="1"/>
</dbReference>
<evidence type="ECO:0000256" key="7">
    <source>
        <dbReference type="ARBA" id="ARBA00023288"/>
    </source>
</evidence>
<dbReference type="PANTHER" id="PTHR35789">
    <property type="entry name" value="SPORE GERMINATION PROTEIN B3"/>
    <property type="match status" value="1"/>
</dbReference>
<dbReference type="RefSeq" id="WP_016099368.1">
    <property type="nucleotide sequence ID" value="NZ_KB976546.1"/>
</dbReference>
<comment type="subcellular location">
    <subcellularLocation>
        <location evidence="1">Membrane</location>
        <topology evidence="1">Lipid-anchor</topology>
    </subcellularLocation>
</comment>
<keyword evidence="4" id="KW-0732">Signal</keyword>
<keyword evidence="6" id="KW-0564">Palmitate</keyword>
<evidence type="ECO:0000259" key="9">
    <source>
        <dbReference type="Pfam" id="PF25198"/>
    </source>
</evidence>
<keyword evidence="5" id="KW-0472">Membrane</keyword>
<evidence type="ECO:0000256" key="2">
    <source>
        <dbReference type="ARBA" id="ARBA00007886"/>
    </source>
</evidence>
<dbReference type="Proteomes" id="UP000014009">
    <property type="component" value="Unassembled WGS sequence"/>
</dbReference>
<dbReference type="Gene3D" id="3.30.300.210">
    <property type="entry name" value="Nutrient germinant receptor protein C, domain 3"/>
    <property type="match status" value="1"/>
</dbReference>